<evidence type="ECO:0008006" key="5">
    <source>
        <dbReference type="Google" id="ProtNLM"/>
    </source>
</evidence>
<sequence>MTEPPQPPWANPGPPPSMPAPHYPPPGPGQPYPPPAPPGWHPYPGPTPVVRPPAHPGGALEYPGGVPVHQGYPRVPAPPPPPSGPVVAQGRPVRIDPVPGTEFGIAYLPVNPTFLGLATGSMVAGIGTALVALVVICFGVAGASRGWGPLVSGAFAILSALLGAAAITLGTIALRQIGSARGRLKGRGAALAGIWCGASGLGVAAFGFVLALLIS</sequence>
<dbReference type="Proteomes" id="UP000642748">
    <property type="component" value="Unassembled WGS sequence"/>
</dbReference>
<feature type="transmembrane region" description="Helical" evidence="2">
    <location>
        <begin position="114"/>
        <end position="141"/>
    </location>
</feature>
<feature type="transmembrane region" description="Helical" evidence="2">
    <location>
        <begin position="153"/>
        <end position="177"/>
    </location>
</feature>
<accession>A0A8J3VMZ0</accession>
<evidence type="ECO:0000313" key="4">
    <source>
        <dbReference type="Proteomes" id="UP000642748"/>
    </source>
</evidence>
<feature type="compositionally biased region" description="Pro residues" evidence="1">
    <location>
        <begin position="1"/>
        <end position="55"/>
    </location>
</feature>
<reference evidence="3" key="1">
    <citation type="submission" date="2021-01" db="EMBL/GenBank/DDBJ databases">
        <title>Whole genome shotgun sequence of Rugosimonospora africana NBRC 104875.</title>
        <authorList>
            <person name="Komaki H."/>
            <person name="Tamura T."/>
        </authorList>
    </citation>
    <scope>NUCLEOTIDE SEQUENCE</scope>
    <source>
        <strain evidence="3">NBRC 104875</strain>
    </source>
</reference>
<gene>
    <name evidence="3" type="ORF">Raf01_04090</name>
</gene>
<evidence type="ECO:0000256" key="2">
    <source>
        <dbReference type="SAM" id="Phobius"/>
    </source>
</evidence>
<dbReference type="AlphaFoldDB" id="A0A8J3VMZ0"/>
<protein>
    <recommendedName>
        <fullName evidence="5">DUF4190 domain-containing protein</fullName>
    </recommendedName>
</protein>
<name>A0A8J3VMZ0_9ACTN</name>
<keyword evidence="2" id="KW-0812">Transmembrane</keyword>
<keyword evidence="2" id="KW-1133">Transmembrane helix</keyword>
<proteinExistence type="predicted"/>
<organism evidence="3 4">
    <name type="scientific">Rugosimonospora africana</name>
    <dbReference type="NCBI Taxonomy" id="556532"/>
    <lineage>
        <taxon>Bacteria</taxon>
        <taxon>Bacillati</taxon>
        <taxon>Actinomycetota</taxon>
        <taxon>Actinomycetes</taxon>
        <taxon>Micromonosporales</taxon>
        <taxon>Micromonosporaceae</taxon>
        <taxon>Rugosimonospora</taxon>
    </lineage>
</organism>
<feature type="transmembrane region" description="Helical" evidence="2">
    <location>
        <begin position="189"/>
        <end position="214"/>
    </location>
</feature>
<comment type="caution">
    <text evidence="3">The sequence shown here is derived from an EMBL/GenBank/DDBJ whole genome shotgun (WGS) entry which is preliminary data.</text>
</comment>
<evidence type="ECO:0000256" key="1">
    <source>
        <dbReference type="SAM" id="MobiDB-lite"/>
    </source>
</evidence>
<keyword evidence="2" id="KW-0472">Membrane</keyword>
<dbReference type="RefSeq" id="WP_239133299.1">
    <property type="nucleotide sequence ID" value="NZ_BONZ01000006.1"/>
</dbReference>
<feature type="region of interest" description="Disordered" evidence="1">
    <location>
        <begin position="1"/>
        <end position="90"/>
    </location>
</feature>
<evidence type="ECO:0000313" key="3">
    <source>
        <dbReference type="EMBL" id="GIH12237.1"/>
    </source>
</evidence>
<feature type="compositionally biased region" description="Pro residues" evidence="1">
    <location>
        <begin position="75"/>
        <end position="84"/>
    </location>
</feature>
<dbReference type="EMBL" id="BONZ01000006">
    <property type="protein sequence ID" value="GIH12237.1"/>
    <property type="molecule type" value="Genomic_DNA"/>
</dbReference>
<keyword evidence="4" id="KW-1185">Reference proteome</keyword>